<keyword evidence="1" id="KW-0645">Protease</keyword>
<dbReference type="CDD" id="cd04268">
    <property type="entry name" value="ZnMc_MMP_like"/>
    <property type="match status" value="1"/>
</dbReference>
<organism evidence="7 8">
    <name type="scientific">Lactobacillus johnsonii</name>
    <dbReference type="NCBI Taxonomy" id="33959"/>
    <lineage>
        <taxon>Bacteria</taxon>
        <taxon>Bacillati</taxon>
        <taxon>Bacillota</taxon>
        <taxon>Bacilli</taxon>
        <taxon>Lactobacillales</taxon>
        <taxon>Lactobacillaceae</taxon>
        <taxon>Lactobacillus</taxon>
    </lineage>
</organism>
<evidence type="ECO:0000313" key="8">
    <source>
        <dbReference type="Proteomes" id="UP000216448"/>
    </source>
</evidence>
<gene>
    <name evidence="7" type="ORF">A3P64_05100</name>
</gene>
<dbReference type="Proteomes" id="UP000216448">
    <property type="component" value="Unassembled WGS sequence"/>
</dbReference>
<dbReference type="GO" id="GO:0004222">
    <property type="term" value="F:metalloendopeptidase activity"/>
    <property type="evidence" value="ECO:0007669"/>
    <property type="project" value="InterPro"/>
</dbReference>
<keyword evidence="4" id="KW-0862">Zinc</keyword>
<feature type="domain" description="Peptidase M10 metallopeptidase" evidence="6">
    <location>
        <begin position="46"/>
        <end position="175"/>
    </location>
</feature>
<dbReference type="InterPro" id="IPR024079">
    <property type="entry name" value="MetalloPept_cat_dom_sf"/>
</dbReference>
<dbReference type="SUPFAM" id="SSF55486">
    <property type="entry name" value="Metalloproteases ('zincins'), catalytic domain"/>
    <property type="match status" value="1"/>
</dbReference>
<feature type="region of interest" description="Disordered" evidence="5">
    <location>
        <begin position="1"/>
        <end position="31"/>
    </location>
</feature>
<dbReference type="InterPro" id="IPR001818">
    <property type="entry name" value="Pept_M10_metallopeptidase"/>
</dbReference>
<evidence type="ECO:0000256" key="4">
    <source>
        <dbReference type="ARBA" id="ARBA00022833"/>
    </source>
</evidence>
<dbReference type="GO" id="GO:0031012">
    <property type="term" value="C:extracellular matrix"/>
    <property type="evidence" value="ECO:0007669"/>
    <property type="project" value="InterPro"/>
</dbReference>
<dbReference type="GO" id="GO:0006508">
    <property type="term" value="P:proteolysis"/>
    <property type="evidence" value="ECO:0007669"/>
    <property type="project" value="UniProtKB-KW"/>
</dbReference>
<dbReference type="RefSeq" id="WP_087712970.1">
    <property type="nucleotide sequence ID" value="NZ_CP021703.1"/>
</dbReference>
<dbReference type="GO" id="GO:0008270">
    <property type="term" value="F:zinc ion binding"/>
    <property type="evidence" value="ECO:0007669"/>
    <property type="project" value="InterPro"/>
</dbReference>
<evidence type="ECO:0000256" key="1">
    <source>
        <dbReference type="ARBA" id="ARBA00022670"/>
    </source>
</evidence>
<keyword evidence="3" id="KW-0378">Hydrolase</keyword>
<dbReference type="Gene3D" id="3.40.390.10">
    <property type="entry name" value="Collagenase (Catalytic Domain)"/>
    <property type="match status" value="1"/>
</dbReference>
<name>A0AAX0PV76_LACJH</name>
<sequence>MPSSESDNQQPNQPVTSNSSEGQNQETSGKQTWNQAKANVFIDISNNDELVTATREAMNSWNKTGAFTFKETTNKNEANIVVQQVEDNTTSAAGVTTTSYNPLTNHLLKAQVKLNTYYLQNENYDYSYQRVVNTAEHELGHVIGLQHTNTASIMYPAGSYFLFKGQDINAARDLYKSAYAA</sequence>
<proteinExistence type="predicted"/>
<keyword evidence="2" id="KW-0479">Metal-binding</keyword>
<evidence type="ECO:0000313" key="7">
    <source>
        <dbReference type="EMBL" id="PAB52682.1"/>
    </source>
</evidence>
<dbReference type="AlphaFoldDB" id="A0AAX0PV76"/>
<evidence type="ECO:0000256" key="3">
    <source>
        <dbReference type="ARBA" id="ARBA00022801"/>
    </source>
</evidence>
<reference evidence="7 8" key="1">
    <citation type="submission" date="2017-05" db="EMBL/GenBank/DDBJ databases">
        <title>Lactobacillus johnsonii from commercial turkeys.</title>
        <authorList>
            <person name="Johnson T.J."/>
            <person name="Youmans B."/>
        </authorList>
    </citation>
    <scope>NUCLEOTIDE SEQUENCE [LARGE SCALE GENOMIC DNA]</scope>
    <source>
        <strain evidence="7 8">UMNLJ54</strain>
    </source>
</reference>
<evidence type="ECO:0000256" key="2">
    <source>
        <dbReference type="ARBA" id="ARBA00022723"/>
    </source>
</evidence>
<protein>
    <recommendedName>
        <fullName evidence="6">Peptidase M10 metallopeptidase domain-containing protein</fullName>
    </recommendedName>
</protein>
<accession>A0AAX0PV76</accession>
<dbReference type="EMBL" id="NIBB01000028">
    <property type="protein sequence ID" value="PAB52682.1"/>
    <property type="molecule type" value="Genomic_DNA"/>
</dbReference>
<evidence type="ECO:0000256" key="5">
    <source>
        <dbReference type="SAM" id="MobiDB-lite"/>
    </source>
</evidence>
<comment type="caution">
    <text evidence="7">The sequence shown here is derived from an EMBL/GenBank/DDBJ whole genome shotgun (WGS) entry which is preliminary data.</text>
</comment>
<evidence type="ECO:0000259" key="6">
    <source>
        <dbReference type="Pfam" id="PF00413"/>
    </source>
</evidence>
<dbReference type="Pfam" id="PF00413">
    <property type="entry name" value="Peptidase_M10"/>
    <property type="match status" value="1"/>
</dbReference>